<feature type="binding site" evidence="8">
    <location>
        <position position="262"/>
    </location>
    <ligand>
        <name>Mg(2+)</name>
        <dbReference type="ChEBI" id="CHEBI:18420"/>
    </ligand>
</feature>
<dbReference type="NCBIfam" id="NF000658">
    <property type="entry name" value="PRK00029.1"/>
    <property type="match status" value="1"/>
</dbReference>
<dbReference type="GO" id="GO:0000287">
    <property type="term" value="F:magnesium ion binding"/>
    <property type="evidence" value="ECO:0007669"/>
    <property type="project" value="UniProtKB-UniRule"/>
</dbReference>
<keyword evidence="7 8" id="KW-0460">Magnesium</keyword>
<dbReference type="AlphaFoldDB" id="A0A0J1GME0"/>
<dbReference type="Pfam" id="PF02696">
    <property type="entry name" value="SelO"/>
    <property type="match status" value="1"/>
</dbReference>
<dbReference type="InterPro" id="IPR003846">
    <property type="entry name" value="SelO"/>
</dbReference>
<dbReference type="OrthoDB" id="9776281at2"/>
<dbReference type="PANTHER" id="PTHR32057">
    <property type="entry name" value="PROTEIN ADENYLYLTRANSFERASE SELO, MITOCHONDRIAL"/>
    <property type="match status" value="1"/>
</dbReference>
<comment type="catalytic activity">
    <reaction evidence="8">
        <text>L-tyrosyl-[protein] + UTP = O-(5'-uridylyl)-L-tyrosyl-[protein] + diphosphate</text>
        <dbReference type="Rhea" id="RHEA:83887"/>
        <dbReference type="Rhea" id="RHEA-COMP:10136"/>
        <dbReference type="Rhea" id="RHEA-COMP:20238"/>
        <dbReference type="ChEBI" id="CHEBI:33019"/>
        <dbReference type="ChEBI" id="CHEBI:46398"/>
        <dbReference type="ChEBI" id="CHEBI:46858"/>
        <dbReference type="ChEBI" id="CHEBI:90602"/>
    </reaction>
</comment>
<feature type="active site" description="Proton acceptor" evidence="8">
    <location>
        <position position="261"/>
    </location>
</feature>
<evidence type="ECO:0000256" key="1">
    <source>
        <dbReference type="ARBA" id="ARBA00009747"/>
    </source>
</evidence>
<dbReference type="GO" id="GO:0070733">
    <property type="term" value="F:AMPylase activity"/>
    <property type="evidence" value="ECO:0007669"/>
    <property type="project" value="UniProtKB-EC"/>
</dbReference>
<comment type="catalytic activity">
    <reaction evidence="8">
        <text>L-threonyl-[protein] + ATP = 3-O-(5'-adenylyl)-L-threonyl-[protein] + diphosphate</text>
        <dbReference type="Rhea" id="RHEA:54292"/>
        <dbReference type="Rhea" id="RHEA-COMP:11060"/>
        <dbReference type="Rhea" id="RHEA-COMP:13847"/>
        <dbReference type="ChEBI" id="CHEBI:30013"/>
        <dbReference type="ChEBI" id="CHEBI:30616"/>
        <dbReference type="ChEBI" id="CHEBI:33019"/>
        <dbReference type="ChEBI" id="CHEBI:138113"/>
        <dbReference type="EC" id="2.7.7.108"/>
    </reaction>
</comment>
<accession>A0A0J1GME0</accession>
<keyword evidence="5 8" id="KW-0547">Nucleotide-binding</keyword>
<comment type="cofactor">
    <cofactor evidence="8">
        <name>Mg(2+)</name>
        <dbReference type="ChEBI" id="CHEBI:18420"/>
    </cofactor>
    <cofactor evidence="8">
        <name>Mn(2+)</name>
        <dbReference type="ChEBI" id="CHEBI:29035"/>
    </cofactor>
</comment>
<feature type="binding site" evidence="8">
    <location>
        <position position="92"/>
    </location>
    <ligand>
        <name>ATP</name>
        <dbReference type="ChEBI" id="CHEBI:30616"/>
    </ligand>
</feature>
<keyword evidence="8" id="KW-0464">Manganese</keyword>
<comment type="catalytic activity">
    <reaction evidence="8">
        <text>L-seryl-[protein] + ATP = 3-O-(5'-adenylyl)-L-seryl-[protein] + diphosphate</text>
        <dbReference type="Rhea" id="RHEA:58120"/>
        <dbReference type="Rhea" id="RHEA-COMP:9863"/>
        <dbReference type="Rhea" id="RHEA-COMP:15073"/>
        <dbReference type="ChEBI" id="CHEBI:29999"/>
        <dbReference type="ChEBI" id="CHEBI:30616"/>
        <dbReference type="ChEBI" id="CHEBI:33019"/>
        <dbReference type="ChEBI" id="CHEBI:142516"/>
        <dbReference type="EC" id="2.7.7.108"/>
    </reaction>
</comment>
<comment type="catalytic activity">
    <reaction evidence="8">
        <text>L-histidyl-[protein] + UTP = N(tele)-(5'-uridylyl)-L-histidyl-[protein] + diphosphate</text>
        <dbReference type="Rhea" id="RHEA:83891"/>
        <dbReference type="Rhea" id="RHEA-COMP:9745"/>
        <dbReference type="Rhea" id="RHEA-COMP:20239"/>
        <dbReference type="ChEBI" id="CHEBI:29979"/>
        <dbReference type="ChEBI" id="CHEBI:33019"/>
        <dbReference type="ChEBI" id="CHEBI:46398"/>
        <dbReference type="ChEBI" id="CHEBI:233474"/>
    </reaction>
</comment>
<keyword evidence="3 8" id="KW-0548">Nucleotidyltransferase</keyword>
<feature type="binding site" evidence="8">
    <location>
        <position position="271"/>
    </location>
    <ligand>
        <name>ATP</name>
        <dbReference type="ChEBI" id="CHEBI:30616"/>
    </ligand>
</feature>
<keyword evidence="6 8" id="KW-0067">ATP-binding</keyword>
<feature type="binding site" evidence="8">
    <location>
        <position position="271"/>
    </location>
    <ligand>
        <name>Mg(2+)</name>
        <dbReference type="ChEBI" id="CHEBI:18420"/>
    </ligand>
</feature>
<comment type="similarity">
    <text evidence="1 8">Belongs to the SELO family.</text>
</comment>
<keyword evidence="10" id="KW-1185">Reference proteome</keyword>
<evidence type="ECO:0000256" key="8">
    <source>
        <dbReference type="HAMAP-Rule" id="MF_00692"/>
    </source>
</evidence>
<feature type="binding site" evidence="8">
    <location>
        <position position="93"/>
    </location>
    <ligand>
        <name>ATP</name>
        <dbReference type="ChEBI" id="CHEBI:30616"/>
    </ligand>
</feature>
<evidence type="ECO:0000313" key="10">
    <source>
        <dbReference type="Proteomes" id="UP000036426"/>
    </source>
</evidence>
<dbReference type="GO" id="GO:0005524">
    <property type="term" value="F:ATP binding"/>
    <property type="evidence" value="ECO:0007669"/>
    <property type="project" value="UniProtKB-UniRule"/>
</dbReference>
<organism evidence="9 10">
    <name type="scientific">Photobacterium aphoticum</name>
    <dbReference type="NCBI Taxonomy" id="754436"/>
    <lineage>
        <taxon>Bacteria</taxon>
        <taxon>Pseudomonadati</taxon>
        <taxon>Pseudomonadota</taxon>
        <taxon>Gammaproteobacteria</taxon>
        <taxon>Vibrionales</taxon>
        <taxon>Vibrionaceae</taxon>
        <taxon>Photobacterium</taxon>
    </lineage>
</organism>
<feature type="binding site" evidence="8">
    <location>
        <position position="125"/>
    </location>
    <ligand>
        <name>ATP</name>
        <dbReference type="ChEBI" id="CHEBI:30616"/>
    </ligand>
</feature>
<dbReference type="EC" id="2.7.7.-" evidence="8"/>
<comment type="catalytic activity">
    <reaction evidence="8">
        <text>L-seryl-[protein] + UTP = O-(5'-uridylyl)-L-seryl-[protein] + diphosphate</text>
        <dbReference type="Rhea" id="RHEA:64604"/>
        <dbReference type="Rhea" id="RHEA-COMP:9863"/>
        <dbReference type="Rhea" id="RHEA-COMP:16635"/>
        <dbReference type="ChEBI" id="CHEBI:29999"/>
        <dbReference type="ChEBI" id="CHEBI:33019"/>
        <dbReference type="ChEBI" id="CHEBI:46398"/>
        <dbReference type="ChEBI" id="CHEBI:156051"/>
    </reaction>
</comment>
<evidence type="ECO:0000256" key="5">
    <source>
        <dbReference type="ARBA" id="ARBA00022741"/>
    </source>
</evidence>
<dbReference type="EC" id="2.7.7.108" evidence="8"/>
<sequence length="512" mass="57493">MKTLSQWVCHNTYRQLPSTFGTPLLPQPLDAPFLVHVNPHVCQLLELDPQQAHTPYFIDLFSGNADHPAFDPIAMKYTGHQFGQYNPDLGDGRGVLLGEVLTESGAKWDIHLKGSGLTPYSRQGDGRAVLRSSIREYLASAAMTGLGIPTTQALAIIGSETPVYRETEERGATLIRVAESHLRFGHFEYLFYTQQHDTLRQLADYLITQHFPHINERTHSHPDGDNSARYALMFEEIVTRTATMIAQWQAVGFAHGVMNTDNMSVLGLTFDYGPYGFLDDYDPTFICNHSDYSGRYAFYQQPSIGLWNLSALGYALTPLLEKDAIDHALTQYETVLQRAYSRIMRNKLGLELALEEDTALFAGLFSLLKAQRVDYTLFFRTLSGIPAHQIQTSADQFAFLMDNLSPLQSWLLEYAARVEKEWAANGNTSQHNSALSQSDSQRLSRMQKANPKFILRNYLAQQAIEKAEQGDYHMLDDLLAVLAHPYDEHPSLSHLATLPPAWGKTLAISCSS</sequence>
<dbReference type="EMBL" id="LDOV01000018">
    <property type="protein sequence ID" value="KLV00915.1"/>
    <property type="molecule type" value="Genomic_DNA"/>
</dbReference>
<comment type="catalytic activity">
    <reaction evidence="8">
        <text>L-tyrosyl-[protein] + ATP = O-(5'-adenylyl)-L-tyrosyl-[protein] + diphosphate</text>
        <dbReference type="Rhea" id="RHEA:54288"/>
        <dbReference type="Rhea" id="RHEA-COMP:10136"/>
        <dbReference type="Rhea" id="RHEA-COMP:13846"/>
        <dbReference type="ChEBI" id="CHEBI:30616"/>
        <dbReference type="ChEBI" id="CHEBI:33019"/>
        <dbReference type="ChEBI" id="CHEBI:46858"/>
        <dbReference type="ChEBI" id="CHEBI:83624"/>
        <dbReference type="EC" id="2.7.7.108"/>
    </reaction>
</comment>
<name>A0A0J1GME0_9GAMM</name>
<evidence type="ECO:0000256" key="3">
    <source>
        <dbReference type="ARBA" id="ARBA00022695"/>
    </source>
</evidence>
<dbReference type="RefSeq" id="WP_047874302.1">
    <property type="nucleotide sequence ID" value="NZ_BMYC01000017.1"/>
</dbReference>
<comment type="function">
    <text evidence="8">Nucleotidyltransferase involved in the post-translational modification of proteins. It can catalyze the addition of adenosine monophosphate (AMP) or uridine monophosphate (UMP) to a protein, resulting in modifications known as AMPylation and UMPylation.</text>
</comment>
<gene>
    <name evidence="8" type="primary">ydiU</name>
    <name evidence="8" type="synonym">selO</name>
    <name evidence="9" type="ORF">ABT58_10195</name>
</gene>
<dbReference type="PANTHER" id="PTHR32057:SF14">
    <property type="entry name" value="PROTEIN ADENYLYLTRANSFERASE SELO, MITOCHONDRIAL"/>
    <property type="match status" value="1"/>
</dbReference>
<keyword evidence="4 8" id="KW-0479">Metal-binding</keyword>
<keyword evidence="2 8" id="KW-0808">Transferase</keyword>
<evidence type="ECO:0000256" key="2">
    <source>
        <dbReference type="ARBA" id="ARBA00022679"/>
    </source>
</evidence>
<dbReference type="HAMAP" id="MF_00692">
    <property type="entry name" value="SelO"/>
    <property type="match status" value="1"/>
</dbReference>
<evidence type="ECO:0000313" key="9">
    <source>
        <dbReference type="EMBL" id="KLV00915.1"/>
    </source>
</evidence>
<feature type="binding site" evidence="8">
    <location>
        <position position="183"/>
    </location>
    <ligand>
        <name>ATP</name>
        <dbReference type="ChEBI" id="CHEBI:30616"/>
    </ligand>
</feature>
<proteinExistence type="inferred from homology"/>
<feature type="binding site" evidence="8">
    <location>
        <position position="90"/>
    </location>
    <ligand>
        <name>ATP</name>
        <dbReference type="ChEBI" id="CHEBI:30616"/>
    </ligand>
</feature>
<feature type="binding site" evidence="8">
    <location>
        <position position="113"/>
    </location>
    <ligand>
        <name>ATP</name>
        <dbReference type="ChEBI" id="CHEBI:30616"/>
    </ligand>
</feature>
<dbReference type="GO" id="GO:0030145">
    <property type="term" value="F:manganese ion binding"/>
    <property type="evidence" value="ECO:0007669"/>
    <property type="project" value="UniProtKB-UniRule"/>
</dbReference>
<evidence type="ECO:0000256" key="6">
    <source>
        <dbReference type="ARBA" id="ARBA00022840"/>
    </source>
</evidence>
<reference evidence="9 10" key="1">
    <citation type="submission" date="2015-05" db="EMBL/GenBank/DDBJ databases">
        <title>Photobacterium galathea sp. nov.</title>
        <authorList>
            <person name="Machado H."/>
            <person name="Gram L."/>
        </authorList>
    </citation>
    <scope>NUCLEOTIDE SEQUENCE [LARGE SCALE GENOMIC DNA]</scope>
    <source>
        <strain evidence="9 10">DSM 25995</strain>
    </source>
</reference>
<evidence type="ECO:0000256" key="7">
    <source>
        <dbReference type="ARBA" id="ARBA00022842"/>
    </source>
</evidence>
<protein>
    <recommendedName>
        <fullName evidence="8">Protein nucleotidyltransferase YdiU</fullName>
        <ecNumber evidence="8">2.7.7.-</ecNumber>
    </recommendedName>
    <alternativeName>
        <fullName evidence="8">Protein adenylyltransferase YdiU</fullName>
        <ecNumber evidence="8">2.7.7.108</ecNumber>
    </alternativeName>
    <alternativeName>
        <fullName evidence="8">Protein uridylyltransferase YdiU</fullName>
        <ecNumber evidence="8">2.7.7.-</ecNumber>
    </alternativeName>
</protein>
<feature type="binding site" evidence="8">
    <location>
        <position position="126"/>
    </location>
    <ligand>
        <name>ATP</name>
        <dbReference type="ChEBI" id="CHEBI:30616"/>
    </ligand>
</feature>
<dbReference type="Proteomes" id="UP000036426">
    <property type="component" value="Unassembled WGS sequence"/>
</dbReference>
<dbReference type="PATRIC" id="fig|754436.4.peg.2160"/>
<evidence type="ECO:0000256" key="4">
    <source>
        <dbReference type="ARBA" id="ARBA00022723"/>
    </source>
</evidence>
<comment type="caution">
    <text evidence="9">The sequence shown here is derived from an EMBL/GenBank/DDBJ whole genome shotgun (WGS) entry which is preliminary data.</text>
</comment>
<feature type="binding site" evidence="8">
    <location>
        <position position="176"/>
    </location>
    <ligand>
        <name>ATP</name>
        <dbReference type="ChEBI" id="CHEBI:30616"/>
    </ligand>
</feature>